<dbReference type="PANTHER" id="PTHR46548:SF1">
    <property type="entry name" value="BAH AND TFIIS DOMAIN-CONTAINING PROTEIN-RELATED"/>
    <property type="match status" value="1"/>
</dbReference>
<feature type="compositionally biased region" description="Basic and acidic residues" evidence="1">
    <location>
        <begin position="1"/>
        <end position="11"/>
    </location>
</feature>
<sequence length="307" mass="35171">MLHGREGEERKKDHRHMWTGPTRGNSAVAELLGDELDFESSDFLRLVLTLRLHDCALATYVLWRWTQDQCWRLCVCSNHPRTPRHFIGIIRWLTNGKENKLKLGVNWLYRPAEVKLGKGILLEAVPNEIFYSFHKDEIPAASLLHPCKVAFLPKGVELPSGICSFVCRRVYDVTNKCLWWLTDQDYINERQEEVDHLLDKTRLEMHATVQPGGRSPKPVNGPTSTSQLKPVSDSVQNSVSSFSSYGKGKKRERGDQGSELVKRERFTKMDDGDSGHSRPESMWKYEVSKFTEKGGLVDSEGLRNWCV</sequence>
<feature type="compositionally biased region" description="Basic and acidic residues" evidence="1">
    <location>
        <begin position="252"/>
        <end position="280"/>
    </location>
</feature>
<evidence type="ECO:0000256" key="1">
    <source>
        <dbReference type="SAM" id="MobiDB-lite"/>
    </source>
</evidence>
<feature type="compositionally biased region" description="Low complexity" evidence="1">
    <location>
        <begin position="231"/>
        <end position="244"/>
    </location>
</feature>
<gene>
    <name evidence="3" type="ORF">D5086_0000026070</name>
</gene>
<evidence type="ECO:0000313" key="3">
    <source>
        <dbReference type="EMBL" id="TKS16034.1"/>
    </source>
</evidence>
<organism evidence="3">
    <name type="scientific">Populus alba</name>
    <name type="common">White poplar</name>
    <dbReference type="NCBI Taxonomy" id="43335"/>
    <lineage>
        <taxon>Eukaryota</taxon>
        <taxon>Viridiplantae</taxon>
        <taxon>Streptophyta</taxon>
        <taxon>Embryophyta</taxon>
        <taxon>Tracheophyta</taxon>
        <taxon>Spermatophyta</taxon>
        <taxon>Magnoliopsida</taxon>
        <taxon>eudicotyledons</taxon>
        <taxon>Gunneridae</taxon>
        <taxon>Pentapetalae</taxon>
        <taxon>rosids</taxon>
        <taxon>fabids</taxon>
        <taxon>Malpighiales</taxon>
        <taxon>Salicaceae</taxon>
        <taxon>Saliceae</taxon>
        <taxon>Populus</taxon>
    </lineage>
</organism>
<dbReference type="PROSITE" id="PS51038">
    <property type="entry name" value="BAH"/>
    <property type="match status" value="1"/>
</dbReference>
<name>A0A4U5QXW5_POPAL</name>
<comment type="caution">
    <text evidence="3">The sequence shown here is derived from an EMBL/GenBank/DDBJ whole genome shotgun (WGS) entry which is preliminary data.</text>
</comment>
<feature type="domain" description="BAH" evidence="2">
    <location>
        <begin position="66"/>
        <end position="182"/>
    </location>
</feature>
<proteinExistence type="predicted"/>
<protein>
    <recommendedName>
        <fullName evidence="2">BAH domain-containing protein</fullName>
    </recommendedName>
</protein>
<dbReference type="Pfam" id="PF01426">
    <property type="entry name" value="BAH"/>
    <property type="match status" value="1"/>
</dbReference>
<feature type="region of interest" description="Disordered" evidence="1">
    <location>
        <begin position="1"/>
        <end position="20"/>
    </location>
</feature>
<dbReference type="SMART" id="SM00439">
    <property type="entry name" value="BAH"/>
    <property type="match status" value="1"/>
</dbReference>
<dbReference type="STRING" id="43335.A0A4U5QXW5"/>
<dbReference type="PANTHER" id="PTHR46548">
    <property type="entry name" value="BAH AND TFIIS DOMAIN-CONTAINING PROTEIN-RELATED"/>
    <property type="match status" value="1"/>
</dbReference>
<reference evidence="3" key="1">
    <citation type="submission" date="2018-10" db="EMBL/GenBank/DDBJ databases">
        <title>Population genomic analysis revealed the cold adaptation of white poplar.</title>
        <authorList>
            <person name="Liu Y.-J."/>
        </authorList>
    </citation>
    <scope>NUCLEOTIDE SEQUENCE [LARGE SCALE GENOMIC DNA]</scope>
    <source>
        <strain evidence="3">PAL-ZL1</strain>
    </source>
</reference>
<evidence type="ECO:0000259" key="2">
    <source>
        <dbReference type="PROSITE" id="PS51038"/>
    </source>
</evidence>
<dbReference type="InterPro" id="IPR001025">
    <property type="entry name" value="BAH_dom"/>
</dbReference>
<dbReference type="AlphaFoldDB" id="A0A4U5QXW5"/>
<dbReference type="Gene3D" id="2.30.30.490">
    <property type="match status" value="1"/>
</dbReference>
<dbReference type="InterPro" id="IPR043151">
    <property type="entry name" value="BAH_sf"/>
</dbReference>
<dbReference type="GO" id="GO:0003682">
    <property type="term" value="F:chromatin binding"/>
    <property type="evidence" value="ECO:0007669"/>
    <property type="project" value="InterPro"/>
</dbReference>
<dbReference type="EMBL" id="RCHU01000071">
    <property type="protein sequence ID" value="TKS16034.1"/>
    <property type="molecule type" value="Genomic_DNA"/>
</dbReference>
<feature type="region of interest" description="Disordered" evidence="1">
    <location>
        <begin position="206"/>
        <end position="280"/>
    </location>
</feature>
<accession>A0A4U5QXW5</accession>